<dbReference type="InterPro" id="IPR002885">
    <property type="entry name" value="PPR_rpt"/>
</dbReference>
<dbReference type="Pfam" id="PF20431">
    <property type="entry name" value="E_motif"/>
    <property type="match status" value="2"/>
</dbReference>
<comment type="caution">
    <text evidence="9">The sequence shown here is derived from an EMBL/GenBank/DDBJ whole genome shotgun (WGS) entry which is preliminary data.</text>
</comment>
<keyword evidence="3" id="KW-0150">Chloroplast</keyword>
<comment type="subcellular location">
    <subcellularLocation>
        <location evidence="1">Plastid</location>
        <location evidence="1">Chloroplast</location>
    </subcellularLocation>
</comment>
<keyword evidence="10" id="KW-1185">Reference proteome</keyword>
<dbReference type="InterPro" id="IPR046848">
    <property type="entry name" value="E_motif"/>
</dbReference>
<feature type="repeat" description="PPR" evidence="7">
    <location>
        <begin position="880"/>
        <end position="910"/>
    </location>
</feature>
<keyword evidence="6" id="KW-0809">Transit peptide</keyword>
<feature type="repeat" description="PPR" evidence="7">
    <location>
        <begin position="370"/>
        <end position="404"/>
    </location>
</feature>
<accession>A0AA88UAX5</accession>
<evidence type="ECO:0000256" key="5">
    <source>
        <dbReference type="ARBA" id="ARBA00022737"/>
    </source>
</evidence>
<dbReference type="FunFam" id="1.25.40.10:FF:000090">
    <property type="entry name" value="Pentatricopeptide repeat-containing protein, chloroplastic"/>
    <property type="match status" value="1"/>
</dbReference>
<dbReference type="FunFam" id="1.25.40.10:FF:002148">
    <property type="entry name" value="Pentatricopeptide repeat-containing protein At2g29760, chloroplastic"/>
    <property type="match status" value="1"/>
</dbReference>
<comment type="similarity">
    <text evidence="2">Belongs to the PPR family. PCMP-H subfamily.</text>
</comment>
<dbReference type="InterPro" id="IPR011990">
    <property type="entry name" value="TPR-like_helical_dom_sf"/>
</dbReference>
<reference evidence="9" key="1">
    <citation type="submission" date="2022-12" db="EMBL/GenBank/DDBJ databases">
        <title>Draft genome assemblies for two species of Escallonia (Escalloniales).</title>
        <authorList>
            <person name="Chanderbali A."/>
            <person name="Dervinis C."/>
            <person name="Anghel I."/>
            <person name="Soltis D."/>
            <person name="Soltis P."/>
            <person name="Zapata F."/>
        </authorList>
    </citation>
    <scope>NUCLEOTIDE SEQUENCE</scope>
    <source>
        <strain evidence="9">UCBG92.1500</strain>
        <tissue evidence="9">Leaf</tissue>
    </source>
</reference>
<dbReference type="InterPro" id="IPR046849">
    <property type="entry name" value="E2_motif"/>
</dbReference>
<dbReference type="InterPro" id="IPR046960">
    <property type="entry name" value="PPR_At4g14850-like_plant"/>
</dbReference>
<dbReference type="PANTHER" id="PTHR47926">
    <property type="entry name" value="PENTATRICOPEPTIDE REPEAT-CONTAINING PROTEIN"/>
    <property type="match status" value="1"/>
</dbReference>
<dbReference type="Gene3D" id="1.25.40.10">
    <property type="entry name" value="Tetratricopeptide repeat domain"/>
    <property type="match status" value="8"/>
</dbReference>
<evidence type="ECO:0000256" key="2">
    <source>
        <dbReference type="ARBA" id="ARBA00006643"/>
    </source>
</evidence>
<evidence type="ECO:0000259" key="8">
    <source>
        <dbReference type="Pfam" id="PF14432"/>
    </source>
</evidence>
<dbReference type="EMBL" id="JAVXUO010002216">
    <property type="protein sequence ID" value="KAK2975256.1"/>
    <property type="molecule type" value="Genomic_DNA"/>
</dbReference>
<evidence type="ECO:0000313" key="9">
    <source>
        <dbReference type="EMBL" id="KAK2975256.1"/>
    </source>
</evidence>
<dbReference type="GO" id="GO:0009507">
    <property type="term" value="C:chloroplast"/>
    <property type="evidence" value="ECO:0007669"/>
    <property type="project" value="UniProtKB-SubCell"/>
</dbReference>
<feature type="repeat" description="PPR" evidence="7">
    <location>
        <begin position="911"/>
        <end position="945"/>
    </location>
</feature>
<dbReference type="Pfam" id="PF20430">
    <property type="entry name" value="Eplus_motif"/>
    <property type="match status" value="1"/>
</dbReference>
<dbReference type="SUPFAM" id="SSF48452">
    <property type="entry name" value="TPR-like"/>
    <property type="match status" value="1"/>
</dbReference>
<feature type="repeat" description="PPR" evidence="7">
    <location>
        <begin position="167"/>
        <end position="201"/>
    </location>
</feature>
<feature type="repeat" description="PPR" evidence="7">
    <location>
        <begin position="810"/>
        <end position="844"/>
    </location>
</feature>
<dbReference type="InterPro" id="IPR032867">
    <property type="entry name" value="DYW_dom"/>
</dbReference>
<dbReference type="PROSITE" id="PS51375">
    <property type="entry name" value="PPR"/>
    <property type="match status" value="8"/>
</dbReference>
<keyword evidence="5" id="KW-0677">Repeat</keyword>
<feature type="domain" description="DYW" evidence="8">
    <location>
        <begin position="1227"/>
        <end position="1319"/>
    </location>
</feature>
<feature type="repeat" description="PPR" evidence="7">
    <location>
        <begin position="471"/>
        <end position="505"/>
    </location>
</feature>
<dbReference type="FunFam" id="1.25.40.10:FF:000436">
    <property type="entry name" value="Pentatricopeptide repeat-containing protein At5g39350 family"/>
    <property type="match status" value="1"/>
</dbReference>
<dbReference type="NCBIfam" id="TIGR00756">
    <property type="entry name" value="PPR"/>
    <property type="match status" value="10"/>
</dbReference>
<dbReference type="Proteomes" id="UP001187471">
    <property type="component" value="Unassembled WGS sequence"/>
</dbReference>
<gene>
    <name evidence="9" type="ORF">RJ640_028008</name>
</gene>
<dbReference type="FunFam" id="1.25.40.10:FF:000073">
    <property type="entry name" value="Pentatricopeptide repeat-containing protein chloroplastic"/>
    <property type="match status" value="1"/>
</dbReference>
<organism evidence="9 10">
    <name type="scientific">Escallonia rubra</name>
    <dbReference type="NCBI Taxonomy" id="112253"/>
    <lineage>
        <taxon>Eukaryota</taxon>
        <taxon>Viridiplantae</taxon>
        <taxon>Streptophyta</taxon>
        <taxon>Embryophyta</taxon>
        <taxon>Tracheophyta</taxon>
        <taxon>Spermatophyta</taxon>
        <taxon>Magnoliopsida</taxon>
        <taxon>eudicotyledons</taxon>
        <taxon>Gunneridae</taxon>
        <taxon>Pentapetalae</taxon>
        <taxon>asterids</taxon>
        <taxon>campanulids</taxon>
        <taxon>Escalloniales</taxon>
        <taxon>Escalloniaceae</taxon>
        <taxon>Escallonia</taxon>
    </lineage>
</organism>
<evidence type="ECO:0000313" key="10">
    <source>
        <dbReference type="Proteomes" id="UP001187471"/>
    </source>
</evidence>
<sequence>MKRWEIVVNLFEACNNGNSVTQLHAVLTKTGCFVDDSFATKLNLLYAKYASPKAARKLFDEIPQRTAYIWNAILRCHCREKHYQETISLFSNMFSAEQPDHITLTIALKACSRLQALEFGKMIHGSIKKNDKFDSNMYVGSALIDLYSKCGLVGDALRVFEEHSRPDVVLWTTIITGYEQNGYPIEALLIFIRMAMTGHVSPDPVTLVSVVSACVQLLDLKAGRSVHGYVTRKGFDCGLSLVNALLNLYAKTGSLNAAAKMFRMMREKDVISWASVISCYAHNGAPSEALELFNQMIHNKFEPNSVSIISALQACEATCDLDEGKKIHELAVRSGFELDIMVSTALIDMYMSCSSPDEAVELFERMPKKDAVSWAALLCGCVHNGMAHKSMEVFCNMLSSEIQPDAVIMVKILTACSESGVLQQALCLHCRVVRSGFDSNAFVGASLIESYSKCGSLNNAVKVFKDMNDRDVVVWSSMIAGYGIHGRGREALEIFERMLKYSAVMPNNVTFLSILSACSHAGLIKEGIEIFDTMIHQYQLTPDSHHYGIMVDLLGRTGELDKAMGIINQMPVSVGPHVWGALLGACRIHQSTELGEIAARNLFHMDSNHAGYYLLLSNIYAVDGKWDNVAKLRTLIDEKELKKVYGRSTVEIRSEVHSFIAGDRIHPKSEHIYGMLRTLKVKMNEEGYPGLDVLLHDVNKGQHILVAEYIEDENERGGFANPNHLFTSIASRLKSQQFIHGKPINDIALDISAALQNCTNVTYLKKVHAKIFAYGLQHDSHLSTQSTLLYISFNCVDFANNLFQKTPNASSYVWNLMIRACANGGQLQQSLELYTKMMEKGLRPDKYAFPFALKSCAGLSNLQMGRLIHQHSVCCGCSSDVYVHVALVDMYAKCGQIDSARQVFDKMPERDLVCWTSMISGYAHNGHNSEALDFFDFMLCSGVKPNRVGILSVLLACGNLGALRKGEGFHGYSIKTGFELDILVATALMDMYAKCGSLNLARRLFDETVGKDVVCWSAMIASYGLYGDGLKAIDLFNEMVEEGVRPNDVTFTCVLSACSHSGLKEQGKRYFRLMREEFGIVPKLSNYACMVDLLGRAGQLSEAEELIESMPLKPDSSIWGSLLGACRVYTNLDLAERIADRIFELDPFHAGYHVLLSNIYAAKCRWSDVAKVRKMMARRGTNKLQGFSLIEFNNQVHKFGVGDRSHSQSDQIYSRLEELVAPMKRLGYVPSTDFVLHDIEDEAKEEALSYHSERLAIAFGLINTSPGTTLRITKNLRICGDCHNAVKLISKIVNRVIIIRDMHRFHQFTDGVCTCGDFW</sequence>
<proteinExistence type="inferred from homology"/>
<dbReference type="Pfam" id="PF01535">
    <property type="entry name" value="PPR"/>
    <property type="match status" value="9"/>
</dbReference>
<evidence type="ECO:0000256" key="1">
    <source>
        <dbReference type="ARBA" id="ARBA00004229"/>
    </source>
</evidence>
<evidence type="ECO:0000256" key="4">
    <source>
        <dbReference type="ARBA" id="ARBA00022640"/>
    </source>
</evidence>
<feature type="repeat" description="PPR" evidence="7">
    <location>
        <begin position="269"/>
        <end position="303"/>
    </location>
</feature>
<name>A0AA88UAX5_9ASTE</name>
<evidence type="ECO:0000256" key="3">
    <source>
        <dbReference type="ARBA" id="ARBA00022528"/>
    </source>
</evidence>
<dbReference type="Pfam" id="PF13041">
    <property type="entry name" value="PPR_2"/>
    <property type="match status" value="4"/>
</dbReference>
<dbReference type="GO" id="GO:0003729">
    <property type="term" value="F:mRNA binding"/>
    <property type="evidence" value="ECO:0007669"/>
    <property type="project" value="UniProtKB-ARBA"/>
</dbReference>
<evidence type="ECO:0000256" key="6">
    <source>
        <dbReference type="ARBA" id="ARBA00022946"/>
    </source>
</evidence>
<dbReference type="PANTHER" id="PTHR47926:SF500">
    <property type="entry name" value="REPEAT-CONTAINING PROTEIN, PUTATIVE-RELATED"/>
    <property type="match status" value="1"/>
</dbReference>
<dbReference type="GO" id="GO:0008270">
    <property type="term" value="F:zinc ion binding"/>
    <property type="evidence" value="ECO:0007669"/>
    <property type="project" value="InterPro"/>
</dbReference>
<keyword evidence="4" id="KW-0934">Plastid</keyword>
<dbReference type="FunFam" id="1.25.40.10:FF:000395">
    <property type="entry name" value="Pentatricopeptide repeat-containing protein chloroplastic"/>
    <property type="match status" value="1"/>
</dbReference>
<dbReference type="GO" id="GO:0009451">
    <property type="term" value="P:RNA modification"/>
    <property type="evidence" value="ECO:0007669"/>
    <property type="project" value="InterPro"/>
</dbReference>
<feature type="repeat" description="PPR" evidence="7">
    <location>
        <begin position="1012"/>
        <end position="1046"/>
    </location>
</feature>
<evidence type="ECO:0000256" key="7">
    <source>
        <dbReference type="PROSITE-ProRule" id="PRU00708"/>
    </source>
</evidence>
<dbReference type="FunFam" id="1.25.40.10:FF:000344">
    <property type="entry name" value="Pentatricopeptide repeat-containing protein"/>
    <property type="match status" value="1"/>
</dbReference>
<dbReference type="Pfam" id="PF14432">
    <property type="entry name" value="DYW_deaminase"/>
    <property type="match status" value="1"/>
</dbReference>
<protein>
    <recommendedName>
        <fullName evidence="8">DYW domain-containing protein</fullName>
    </recommendedName>
</protein>